<accession>A0A8S3RWD7</accession>
<dbReference type="InterPro" id="IPR013106">
    <property type="entry name" value="Ig_V-set"/>
</dbReference>
<comment type="caution">
    <text evidence="2">The sequence shown here is derived from an EMBL/GenBank/DDBJ whole genome shotgun (WGS) entry which is preliminary data.</text>
</comment>
<evidence type="ECO:0000313" key="3">
    <source>
        <dbReference type="Proteomes" id="UP000683360"/>
    </source>
</evidence>
<proteinExistence type="predicted"/>
<reference evidence="2" key="1">
    <citation type="submission" date="2021-03" db="EMBL/GenBank/DDBJ databases">
        <authorList>
            <person name="Bekaert M."/>
        </authorList>
    </citation>
    <scope>NUCLEOTIDE SEQUENCE</scope>
</reference>
<dbReference type="AlphaFoldDB" id="A0A8S3RWD7"/>
<dbReference type="InterPro" id="IPR036179">
    <property type="entry name" value="Ig-like_dom_sf"/>
</dbReference>
<keyword evidence="3" id="KW-1185">Reference proteome</keyword>
<dbReference type="Proteomes" id="UP000683360">
    <property type="component" value="Unassembled WGS sequence"/>
</dbReference>
<evidence type="ECO:0000313" key="2">
    <source>
        <dbReference type="EMBL" id="CAG2211027.1"/>
    </source>
</evidence>
<organism evidence="2 3">
    <name type="scientific">Mytilus edulis</name>
    <name type="common">Blue mussel</name>
    <dbReference type="NCBI Taxonomy" id="6550"/>
    <lineage>
        <taxon>Eukaryota</taxon>
        <taxon>Metazoa</taxon>
        <taxon>Spiralia</taxon>
        <taxon>Lophotrochozoa</taxon>
        <taxon>Mollusca</taxon>
        <taxon>Bivalvia</taxon>
        <taxon>Autobranchia</taxon>
        <taxon>Pteriomorphia</taxon>
        <taxon>Mytilida</taxon>
        <taxon>Mytiloidea</taxon>
        <taxon>Mytilidae</taxon>
        <taxon>Mytilinae</taxon>
        <taxon>Mytilus</taxon>
    </lineage>
</organism>
<dbReference type="Gene3D" id="2.60.40.10">
    <property type="entry name" value="Immunoglobulins"/>
    <property type="match status" value="1"/>
</dbReference>
<dbReference type="SUPFAM" id="SSF48726">
    <property type="entry name" value="Immunoglobulin"/>
    <property type="match status" value="1"/>
</dbReference>
<dbReference type="InterPro" id="IPR013783">
    <property type="entry name" value="Ig-like_fold"/>
</dbReference>
<feature type="domain" description="Ig-like" evidence="1">
    <location>
        <begin position="54"/>
        <end position="139"/>
    </location>
</feature>
<gene>
    <name evidence="2" type="ORF">MEDL_25073</name>
</gene>
<dbReference type="InterPro" id="IPR007110">
    <property type="entry name" value="Ig-like_dom"/>
</dbReference>
<name>A0A8S3RWD7_MYTED</name>
<dbReference type="Pfam" id="PF07686">
    <property type="entry name" value="V-set"/>
    <property type="match status" value="1"/>
</dbReference>
<dbReference type="OrthoDB" id="10397631at2759"/>
<dbReference type="InterPro" id="IPR003599">
    <property type="entry name" value="Ig_sub"/>
</dbReference>
<dbReference type="SMART" id="SM00409">
    <property type="entry name" value="IG"/>
    <property type="match status" value="1"/>
</dbReference>
<dbReference type="EMBL" id="CAJPWZ010001251">
    <property type="protein sequence ID" value="CAG2211027.1"/>
    <property type="molecule type" value="Genomic_DNA"/>
</dbReference>
<dbReference type="PROSITE" id="PS50835">
    <property type="entry name" value="IG_LIKE"/>
    <property type="match status" value="1"/>
</dbReference>
<evidence type="ECO:0000259" key="1">
    <source>
        <dbReference type="PROSITE" id="PS50835"/>
    </source>
</evidence>
<sequence length="282" mass="32380">MSDTSRLIKESRRIVDASNDVNLNSGTLLNMILEIVTGIDSTMRRMETSMEKRPGYFVNGNQILVKEYTSVELVCPLSLNQSENVSLSWYYEESTPIAIQHTVNPAFKFKYKINDASNEEKYSLTIFNYSKSDQGKYICEGIINSEHKFEIFTTYLCSNTQSFQYENQNNDPVVPEYSEITESVHYQSAELRNNSLERNNASISTYSRNTTSAHYHTIGSWNRSNETANELYNASNDSTNNSMERNTNAVVHQYVNTNIGNTYEQLKNPTNDFHTYEDINVD</sequence>
<protein>
    <recommendedName>
        <fullName evidence="1">Ig-like domain-containing protein</fullName>
    </recommendedName>
</protein>